<dbReference type="PANTHER" id="PTHR18895">
    <property type="entry name" value="HEMK METHYLTRANSFERASE"/>
    <property type="match status" value="1"/>
</dbReference>
<keyword evidence="1 5" id="KW-0489">Methyltransferase</keyword>
<accession>A0A6P1NDU9</accession>
<dbReference type="InterPro" id="IPR002052">
    <property type="entry name" value="DNA_methylase_N6_adenine_CS"/>
</dbReference>
<dbReference type="RefSeq" id="WP_160618744.1">
    <property type="nucleotide sequence ID" value="NZ_CP047652.1"/>
</dbReference>
<feature type="binding site" evidence="5">
    <location>
        <begin position="120"/>
        <end position="124"/>
    </location>
    <ligand>
        <name>S-adenosyl-L-methionine</name>
        <dbReference type="ChEBI" id="CHEBI:59789"/>
    </ligand>
</feature>
<dbReference type="InterPro" id="IPR029063">
    <property type="entry name" value="SAM-dependent_MTases_sf"/>
</dbReference>
<dbReference type="GO" id="GO:0003676">
    <property type="term" value="F:nucleic acid binding"/>
    <property type="evidence" value="ECO:0007669"/>
    <property type="project" value="InterPro"/>
</dbReference>
<comment type="catalytic activity">
    <reaction evidence="4 5">
        <text>L-glutaminyl-[peptide chain release factor] + S-adenosyl-L-methionine = N(5)-methyl-L-glutaminyl-[peptide chain release factor] + S-adenosyl-L-homocysteine + H(+)</text>
        <dbReference type="Rhea" id="RHEA:42896"/>
        <dbReference type="Rhea" id="RHEA-COMP:10271"/>
        <dbReference type="Rhea" id="RHEA-COMP:10272"/>
        <dbReference type="ChEBI" id="CHEBI:15378"/>
        <dbReference type="ChEBI" id="CHEBI:30011"/>
        <dbReference type="ChEBI" id="CHEBI:57856"/>
        <dbReference type="ChEBI" id="CHEBI:59789"/>
        <dbReference type="ChEBI" id="CHEBI:61891"/>
        <dbReference type="EC" id="2.1.1.297"/>
    </reaction>
</comment>
<evidence type="ECO:0000256" key="5">
    <source>
        <dbReference type="HAMAP-Rule" id="MF_02126"/>
    </source>
</evidence>
<dbReference type="Gene3D" id="1.10.8.10">
    <property type="entry name" value="DNA helicase RuvA subunit, C-terminal domain"/>
    <property type="match status" value="1"/>
</dbReference>
<dbReference type="Gene3D" id="3.40.50.150">
    <property type="entry name" value="Vaccinia Virus protein VP39"/>
    <property type="match status" value="1"/>
</dbReference>
<dbReference type="HAMAP" id="MF_02126">
    <property type="entry name" value="RF_methyltr_PrmC"/>
    <property type="match status" value="1"/>
</dbReference>
<keyword evidence="2 5" id="KW-0808">Transferase</keyword>
<evidence type="ECO:0000313" key="9">
    <source>
        <dbReference type="Proteomes" id="UP000463975"/>
    </source>
</evidence>
<feature type="binding site" evidence="5">
    <location>
        <position position="186"/>
    </location>
    <ligand>
        <name>S-adenosyl-L-methionine</name>
        <dbReference type="ChEBI" id="CHEBI:59789"/>
    </ligand>
</feature>
<dbReference type="InterPro" id="IPR007848">
    <property type="entry name" value="Small_mtfrase_dom"/>
</dbReference>
<evidence type="ECO:0000259" key="6">
    <source>
        <dbReference type="Pfam" id="PF05175"/>
    </source>
</evidence>
<dbReference type="Pfam" id="PF05175">
    <property type="entry name" value="MTS"/>
    <property type="match status" value="1"/>
</dbReference>
<proteinExistence type="inferred from homology"/>
<evidence type="ECO:0000256" key="2">
    <source>
        <dbReference type="ARBA" id="ARBA00022679"/>
    </source>
</evidence>
<keyword evidence="9" id="KW-1185">Reference proteome</keyword>
<dbReference type="PROSITE" id="PS00092">
    <property type="entry name" value="N6_MTASE"/>
    <property type="match status" value="1"/>
</dbReference>
<dbReference type="CDD" id="cd02440">
    <property type="entry name" value="AdoMet_MTases"/>
    <property type="match status" value="1"/>
</dbReference>
<feature type="binding site" evidence="5">
    <location>
        <position position="172"/>
    </location>
    <ligand>
        <name>S-adenosyl-L-methionine</name>
        <dbReference type="ChEBI" id="CHEBI:59789"/>
    </ligand>
</feature>
<reference evidence="8 9" key="1">
    <citation type="submission" date="2020-01" db="EMBL/GenBank/DDBJ databases">
        <title>Genome sequencing of strain KACC 21507.</title>
        <authorList>
            <person name="Heo J."/>
            <person name="Kim S.-J."/>
            <person name="Kim J.-S."/>
            <person name="Hong S.-B."/>
            <person name="Kwon S.-W."/>
        </authorList>
    </citation>
    <scope>NUCLEOTIDE SEQUENCE [LARGE SCALE GENOMIC DNA]</scope>
    <source>
        <strain evidence="8 9">KACC 21507</strain>
    </source>
</reference>
<dbReference type="EC" id="2.1.1.297" evidence="5"/>
<dbReference type="InterPro" id="IPR019874">
    <property type="entry name" value="RF_methyltr_PrmC"/>
</dbReference>
<evidence type="ECO:0000259" key="7">
    <source>
        <dbReference type="Pfam" id="PF17827"/>
    </source>
</evidence>
<feature type="binding site" evidence="5">
    <location>
        <begin position="186"/>
        <end position="189"/>
    </location>
    <ligand>
        <name>substrate</name>
    </ligand>
</feature>
<dbReference type="NCBIfam" id="TIGR00536">
    <property type="entry name" value="hemK_fam"/>
    <property type="match status" value="1"/>
</dbReference>
<dbReference type="Proteomes" id="UP000463975">
    <property type="component" value="Chromosome"/>
</dbReference>
<dbReference type="KEGG" id="bomb:GT348_04785"/>
<feature type="domain" description="Methyltransferase small" evidence="6">
    <location>
        <begin position="102"/>
        <end position="193"/>
    </location>
</feature>
<dbReference type="InterPro" id="IPR040758">
    <property type="entry name" value="PrmC_N"/>
</dbReference>
<dbReference type="GO" id="GO:0102559">
    <property type="term" value="F:peptide chain release factor N(5)-glutamine methyltransferase activity"/>
    <property type="evidence" value="ECO:0007669"/>
    <property type="project" value="UniProtKB-EC"/>
</dbReference>
<dbReference type="InterPro" id="IPR004556">
    <property type="entry name" value="HemK-like"/>
</dbReference>
<keyword evidence="3 5" id="KW-0949">S-adenosyl-L-methionine</keyword>
<feature type="domain" description="Release factor glutamine methyltransferase N-terminal" evidence="7">
    <location>
        <begin position="7"/>
        <end position="74"/>
    </location>
</feature>
<evidence type="ECO:0000313" key="8">
    <source>
        <dbReference type="EMBL" id="QHI95668.1"/>
    </source>
</evidence>
<dbReference type="Pfam" id="PF17827">
    <property type="entry name" value="PrmC_N"/>
    <property type="match status" value="1"/>
</dbReference>
<dbReference type="GO" id="GO:0032259">
    <property type="term" value="P:methylation"/>
    <property type="evidence" value="ECO:0007669"/>
    <property type="project" value="UniProtKB-KW"/>
</dbReference>
<dbReference type="NCBIfam" id="TIGR03534">
    <property type="entry name" value="RF_mod_PrmC"/>
    <property type="match status" value="1"/>
</dbReference>
<dbReference type="AlphaFoldDB" id="A0A6P1NDU9"/>
<gene>
    <name evidence="5 8" type="primary">prmC</name>
    <name evidence="8" type="ORF">GT348_04785</name>
</gene>
<evidence type="ECO:0000256" key="1">
    <source>
        <dbReference type="ARBA" id="ARBA00022603"/>
    </source>
</evidence>
<dbReference type="InterPro" id="IPR050320">
    <property type="entry name" value="N5-glutamine_MTase"/>
</dbReference>
<organism evidence="8 9">
    <name type="scientific">Aristophania vespae</name>
    <dbReference type="NCBI Taxonomy" id="2697033"/>
    <lineage>
        <taxon>Bacteria</taxon>
        <taxon>Pseudomonadati</taxon>
        <taxon>Pseudomonadota</taxon>
        <taxon>Alphaproteobacteria</taxon>
        <taxon>Acetobacterales</taxon>
        <taxon>Acetobacteraceae</taxon>
        <taxon>Aristophania</taxon>
    </lineage>
</organism>
<feature type="binding site" evidence="5">
    <location>
        <position position="143"/>
    </location>
    <ligand>
        <name>S-adenosyl-L-methionine</name>
        <dbReference type="ChEBI" id="CHEBI:59789"/>
    </ligand>
</feature>
<dbReference type="SUPFAM" id="SSF53335">
    <property type="entry name" value="S-adenosyl-L-methionine-dependent methyltransferases"/>
    <property type="match status" value="1"/>
</dbReference>
<evidence type="ECO:0000256" key="3">
    <source>
        <dbReference type="ARBA" id="ARBA00022691"/>
    </source>
</evidence>
<sequence>MISKKKLIDAALKKLDEAGIDDPRTEINHILKWVLNFDALALMNCQEVADEKAESFNHVIERRAQREPLAYIIGQQPFWTLDFEVSPETLIPRGDSETLIEALLEVRPKKDEIKSILDLGTGTGCLLLAALSEYSDAQGLGVDIAPDVIKLAERNAALNKLSERASFKLSTWADAVEGTFDVIISNPPYIERSVVGTLMPEVSHYEPHRALDGGDDGLDAYRILCSSLPALLKDDGCIIFELGLGQEKDVLEIASKAHLGKCLVKRDLNGIKRALVLEKCN</sequence>
<comment type="similarity">
    <text evidence="5">Belongs to the protein N5-glutamine methyltransferase family. PrmC subfamily.</text>
</comment>
<dbReference type="PANTHER" id="PTHR18895:SF74">
    <property type="entry name" value="MTRF1L RELEASE FACTOR GLUTAMINE METHYLTRANSFERASE"/>
    <property type="match status" value="1"/>
</dbReference>
<name>A0A6P1NDU9_9PROT</name>
<dbReference type="EMBL" id="CP047652">
    <property type="protein sequence ID" value="QHI95668.1"/>
    <property type="molecule type" value="Genomic_DNA"/>
</dbReference>
<protein>
    <recommendedName>
        <fullName evidence="5">Release factor glutamine methyltransferase</fullName>
        <shortName evidence="5">RF MTase</shortName>
        <ecNumber evidence="5">2.1.1.297</ecNumber>
    </recommendedName>
    <alternativeName>
        <fullName evidence="5">N5-glutamine methyltransferase PrmC</fullName>
    </alternativeName>
    <alternativeName>
        <fullName evidence="5">Protein-(glutamine-N5) MTase PrmC</fullName>
    </alternativeName>
    <alternativeName>
        <fullName evidence="5">Protein-glutamine N-methyltransferase PrmC</fullName>
    </alternativeName>
</protein>
<comment type="function">
    <text evidence="5">Methylates the class 1 translation termination release factors RF1/PrfA and RF2/PrfB on the glutamine residue of the universally conserved GGQ motif.</text>
</comment>
<evidence type="ECO:0000256" key="4">
    <source>
        <dbReference type="ARBA" id="ARBA00048391"/>
    </source>
</evidence>